<accession>A0A200R0C6</accession>
<dbReference type="STRING" id="56857.A0A200R0C6"/>
<keyword evidence="3" id="KW-1185">Reference proteome</keyword>
<dbReference type="Proteomes" id="UP000195402">
    <property type="component" value="Unassembled WGS sequence"/>
</dbReference>
<dbReference type="InParanoid" id="A0A200R0C6"/>
<name>A0A200R0C6_MACCD</name>
<dbReference type="OrthoDB" id="974159at2759"/>
<dbReference type="FunCoup" id="A0A200R0C6">
    <property type="interactions" value="851"/>
</dbReference>
<gene>
    <name evidence="2" type="ORF">BVC80_8927g20</name>
</gene>
<evidence type="ECO:0000313" key="3">
    <source>
        <dbReference type="Proteomes" id="UP000195402"/>
    </source>
</evidence>
<feature type="region of interest" description="Disordered" evidence="1">
    <location>
        <begin position="69"/>
        <end position="99"/>
    </location>
</feature>
<organism evidence="2 3">
    <name type="scientific">Macleaya cordata</name>
    <name type="common">Five-seeded plume-poppy</name>
    <name type="synonym">Bocconia cordata</name>
    <dbReference type="NCBI Taxonomy" id="56857"/>
    <lineage>
        <taxon>Eukaryota</taxon>
        <taxon>Viridiplantae</taxon>
        <taxon>Streptophyta</taxon>
        <taxon>Embryophyta</taxon>
        <taxon>Tracheophyta</taxon>
        <taxon>Spermatophyta</taxon>
        <taxon>Magnoliopsida</taxon>
        <taxon>Ranunculales</taxon>
        <taxon>Papaveraceae</taxon>
        <taxon>Papaveroideae</taxon>
        <taxon>Macleaya</taxon>
    </lineage>
</organism>
<protein>
    <submittedName>
        <fullName evidence="2">Uncharacterized protein</fullName>
    </submittedName>
</protein>
<dbReference type="PANTHER" id="PTHR23111:SF24">
    <property type="entry name" value="OS01G0203300 PROTEIN"/>
    <property type="match status" value="1"/>
</dbReference>
<dbReference type="GO" id="GO:0005737">
    <property type="term" value="C:cytoplasm"/>
    <property type="evidence" value="ECO:0007669"/>
    <property type="project" value="TreeGrafter"/>
</dbReference>
<dbReference type="PANTHER" id="PTHR23111">
    <property type="entry name" value="ZINC FINGER PROTEIN"/>
    <property type="match status" value="1"/>
</dbReference>
<dbReference type="EMBL" id="MVGT01000632">
    <property type="protein sequence ID" value="OVA16138.1"/>
    <property type="molecule type" value="Genomic_DNA"/>
</dbReference>
<proteinExistence type="predicted"/>
<evidence type="ECO:0000256" key="1">
    <source>
        <dbReference type="SAM" id="MobiDB-lite"/>
    </source>
</evidence>
<comment type="caution">
    <text evidence="2">The sequence shown here is derived from an EMBL/GenBank/DDBJ whole genome shotgun (WGS) entry which is preliminary data.</text>
</comment>
<evidence type="ECO:0000313" key="2">
    <source>
        <dbReference type="EMBL" id="OVA16138.1"/>
    </source>
</evidence>
<reference evidence="2 3" key="1">
    <citation type="journal article" date="2017" name="Mol. Plant">
        <title>The Genome of Medicinal Plant Macleaya cordata Provides New Insights into Benzylisoquinoline Alkaloids Metabolism.</title>
        <authorList>
            <person name="Liu X."/>
            <person name="Liu Y."/>
            <person name="Huang P."/>
            <person name="Ma Y."/>
            <person name="Qing Z."/>
            <person name="Tang Q."/>
            <person name="Cao H."/>
            <person name="Cheng P."/>
            <person name="Zheng Y."/>
            <person name="Yuan Z."/>
            <person name="Zhou Y."/>
            <person name="Liu J."/>
            <person name="Tang Z."/>
            <person name="Zhuo Y."/>
            <person name="Zhang Y."/>
            <person name="Yu L."/>
            <person name="Huang J."/>
            <person name="Yang P."/>
            <person name="Peng Q."/>
            <person name="Zhang J."/>
            <person name="Jiang W."/>
            <person name="Zhang Z."/>
            <person name="Lin K."/>
            <person name="Ro D.K."/>
            <person name="Chen X."/>
            <person name="Xiong X."/>
            <person name="Shang Y."/>
            <person name="Huang S."/>
            <person name="Zeng J."/>
        </authorList>
    </citation>
    <scope>NUCLEOTIDE SEQUENCE [LARGE SCALE GENOMIC DNA]</scope>
    <source>
        <strain evidence="3">cv. BLH2017</strain>
        <tissue evidence="2">Root</tissue>
    </source>
</reference>
<dbReference type="GO" id="GO:0003729">
    <property type="term" value="F:mRNA binding"/>
    <property type="evidence" value="ECO:0007669"/>
    <property type="project" value="TreeGrafter"/>
</dbReference>
<dbReference type="AlphaFoldDB" id="A0A200R0C6"/>
<sequence>MVLLKSLRAHQFYSFLRHQNSSLSLKSPPHCFPNVHEYVSRVSSFSPSSLFQRNLSIITQFASSDVTEERIETKSTDSEELKNSDCEEKSDASSKREKVHHESLELKPFKELSPEIVLLVNRLYEKGYFKNANFLPPDKLDLISCFSSYYSRNFLRSAAESFGQDHPEILKSLSFTDLERIARFGCPYVEKKTAFAAKRLRSFFGIQEDIVCRACKLKSACKVAKQTVSKRKVVRTKKDDLSLVDIMRVLTLYGLELVPAQLVIPSEIKDSVSKLLKVLVNTSQISLEEKSDASEREQVHDSIVLKPLKELSPEIVLFVTRLYEEGYFKDANFLPPEKFDLSCFSSYYSRDFIRSAAQRFGRDHKEIKE</sequence>